<protein>
    <submittedName>
        <fullName evidence="2">Uncharacterized protein</fullName>
    </submittedName>
</protein>
<evidence type="ECO:0000313" key="3">
    <source>
        <dbReference type="Proteomes" id="UP000299102"/>
    </source>
</evidence>
<dbReference type="EMBL" id="BGZK01001613">
    <property type="protein sequence ID" value="GBP83280.1"/>
    <property type="molecule type" value="Genomic_DNA"/>
</dbReference>
<reference evidence="2 3" key="1">
    <citation type="journal article" date="2019" name="Commun. Biol.">
        <title>The bagworm genome reveals a unique fibroin gene that provides high tensile strength.</title>
        <authorList>
            <person name="Kono N."/>
            <person name="Nakamura H."/>
            <person name="Ohtoshi R."/>
            <person name="Tomita M."/>
            <person name="Numata K."/>
            <person name="Arakawa K."/>
        </authorList>
    </citation>
    <scope>NUCLEOTIDE SEQUENCE [LARGE SCALE GENOMIC DNA]</scope>
</reference>
<keyword evidence="3" id="KW-1185">Reference proteome</keyword>
<dbReference type="AlphaFoldDB" id="A0A4C1Z6G7"/>
<organism evidence="2 3">
    <name type="scientific">Eumeta variegata</name>
    <name type="common">Bagworm moth</name>
    <name type="synonym">Eumeta japonica</name>
    <dbReference type="NCBI Taxonomy" id="151549"/>
    <lineage>
        <taxon>Eukaryota</taxon>
        <taxon>Metazoa</taxon>
        <taxon>Ecdysozoa</taxon>
        <taxon>Arthropoda</taxon>
        <taxon>Hexapoda</taxon>
        <taxon>Insecta</taxon>
        <taxon>Pterygota</taxon>
        <taxon>Neoptera</taxon>
        <taxon>Endopterygota</taxon>
        <taxon>Lepidoptera</taxon>
        <taxon>Glossata</taxon>
        <taxon>Ditrysia</taxon>
        <taxon>Tineoidea</taxon>
        <taxon>Psychidae</taxon>
        <taxon>Oiketicinae</taxon>
        <taxon>Eumeta</taxon>
    </lineage>
</organism>
<proteinExistence type="predicted"/>
<accession>A0A4C1Z6G7</accession>
<feature type="region of interest" description="Disordered" evidence="1">
    <location>
        <begin position="108"/>
        <end position="128"/>
    </location>
</feature>
<feature type="compositionally biased region" description="Low complexity" evidence="1">
    <location>
        <begin position="108"/>
        <end position="119"/>
    </location>
</feature>
<dbReference type="Proteomes" id="UP000299102">
    <property type="component" value="Unassembled WGS sequence"/>
</dbReference>
<gene>
    <name evidence="2" type="ORF">EVAR_66016_1</name>
</gene>
<evidence type="ECO:0000313" key="2">
    <source>
        <dbReference type="EMBL" id="GBP83280.1"/>
    </source>
</evidence>
<name>A0A4C1Z6G7_EUMVA</name>
<comment type="caution">
    <text evidence="2">The sequence shown here is derived from an EMBL/GenBank/DDBJ whole genome shotgun (WGS) entry which is preliminary data.</text>
</comment>
<sequence>MAKSHRAKLKRSDHGRGFVLIIFYELRRSLCSGRAAARLDLVSGSTLSRSRAGAGLEGAVKPEAHDHKIKSVYSARDNRPGTKFADKFLFPRGERDYALRVGANTATTAPAAPAAPAEARSSERRGHPERNRVCVKCSRHRARPLLLPCIVAKPAPAAPADTRGGRAAGAGQLVRIRQSKDRPLNTLRTEYSW</sequence>
<evidence type="ECO:0000256" key="1">
    <source>
        <dbReference type="SAM" id="MobiDB-lite"/>
    </source>
</evidence>